<evidence type="ECO:0000256" key="7">
    <source>
        <dbReference type="ARBA" id="ARBA00023136"/>
    </source>
</evidence>
<dbReference type="InterPro" id="IPR043130">
    <property type="entry name" value="CDP-OH_PTrfase_TM_dom"/>
</dbReference>
<feature type="transmembrane region" description="Helical" evidence="12">
    <location>
        <begin position="128"/>
        <end position="148"/>
    </location>
</feature>
<dbReference type="GO" id="GO:0000287">
    <property type="term" value="F:magnesium ion binding"/>
    <property type="evidence" value="ECO:0007669"/>
    <property type="project" value="UniProtKB-UniRule"/>
</dbReference>
<dbReference type="Pfam" id="PF01066">
    <property type="entry name" value="CDP-OH_P_transf"/>
    <property type="match status" value="1"/>
</dbReference>
<feature type="binding site" evidence="12">
    <location>
        <position position="79"/>
    </location>
    <ligand>
        <name>a CDP-1,2-diacyl-sn-glycerol</name>
        <dbReference type="ChEBI" id="CHEBI:58332"/>
    </ligand>
</feature>
<comment type="catalytic activity">
    <reaction evidence="8 12">
        <text>1,2-di-(9Z-octadecenoyl)-sn-glycero-3-cytidine-5'-diphosphate + 1D-myo-inositol 3-phosphate = 1,2-di-(9Z-octadecenoyl)-sn-glycero-3-phospho-(1D-myo-inositol-3-phosphate) + CMP + H(+)</text>
        <dbReference type="Rhea" id="RHEA:61216"/>
        <dbReference type="ChEBI" id="CHEBI:15378"/>
        <dbReference type="ChEBI" id="CHEBI:58401"/>
        <dbReference type="ChEBI" id="CHEBI:60377"/>
        <dbReference type="ChEBI" id="CHEBI:85356"/>
        <dbReference type="ChEBI" id="CHEBI:144472"/>
    </reaction>
</comment>
<feature type="binding site" evidence="12">
    <location>
        <position position="86"/>
    </location>
    <ligand>
        <name>Mg(2+)</name>
        <dbReference type="ChEBI" id="CHEBI:18420"/>
        <label>2</label>
    </ligand>
</feature>
<keyword evidence="12" id="KW-1208">Phospholipid metabolism</keyword>
<dbReference type="OrthoDB" id="116551at2"/>
<organism evidence="13 14">
    <name type="scientific">Gardnerella vaginalis</name>
    <dbReference type="NCBI Taxonomy" id="2702"/>
    <lineage>
        <taxon>Bacteria</taxon>
        <taxon>Bacillati</taxon>
        <taxon>Actinomycetota</taxon>
        <taxon>Actinomycetes</taxon>
        <taxon>Bifidobacteriales</taxon>
        <taxon>Bifidobacteriaceae</taxon>
        <taxon>Gardnerella</taxon>
    </lineage>
</organism>
<evidence type="ECO:0000256" key="2">
    <source>
        <dbReference type="ARBA" id="ARBA00004805"/>
    </source>
</evidence>
<keyword evidence="5 12" id="KW-0812">Transmembrane</keyword>
<keyword evidence="7 12" id="KW-0472">Membrane</keyword>
<evidence type="ECO:0000313" key="14">
    <source>
        <dbReference type="Proteomes" id="UP000236146"/>
    </source>
</evidence>
<evidence type="ECO:0000256" key="10">
    <source>
        <dbReference type="ARBA" id="ARBA00033137"/>
    </source>
</evidence>
<comment type="caution">
    <text evidence="12">Lacks conserved residue(s) required for the propagation of feature annotation.</text>
</comment>
<comment type="caution">
    <text evidence="13">The sequence shown here is derived from an EMBL/GenBank/DDBJ whole genome shotgun (WGS) entry which is preliminary data.</text>
</comment>
<keyword evidence="12" id="KW-0479">Metal-binding</keyword>
<comment type="catalytic activity">
    <reaction evidence="11 12">
        <text>a CDP-1,2-diacyl-sn-glycerol + 1D-myo-inositol 3-phosphate = a 1,2-diacyl-sn-glycero-3-phospho-(1D-myo-inositol-3-phosphate) + CMP + H(+)</text>
        <dbReference type="Rhea" id="RHEA:60504"/>
        <dbReference type="ChEBI" id="CHEBI:15378"/>
        <dbReference type="ChEBI" id="CHEBI:58088"/>
        <dbReference type="ChEBI" id="CHEBI:58332"/>
        <dbReference type="ChEBI" id="CHEBI:58401"/>
        <dbReference type="ChEBI" id="CHEBI:60377"/>
    </reaction>
</comment>
<dbReference type="Proteomes" id="UP000236146">
    <property type="component" value="Unassembled WGS sequence"/>
</dbReference>
<dbReference type="GO" id="GO:0012505">
    <property type="term" value="C:endomembrane system"/>
    <property type="evidence" value="ECO:0007669"/>
    <property type="project" value="UniProtKB-SubCell"/>
</dbReference>
<evidence type="ECO:0000313" key="13">
    <source>
        <dbReference type="EMBL" id="PNS42953.1"/>
    </source>
</evidence>
<dbReference type="Gene3D" id="1.20.120.1760">
    <property type="match status" value="1"/>
</dbReference>
<dbReference type="InterPro" id="IPR000462">
    <property type="entry name" value="CDP-OH_P_trans"/>
</dbReference>
<dbReference type="UniPathway" id="UPA00220"/>
<keyword evidence="12" id="KW-0460">Magnesium</keyword>
<evidence type="ECO:0000256" key="1">
    <source>
        <dbReference type="ARBA" id="ARBA00004127"/>
    </source>
</evidence>
<feature type="active site" description="Proton acceptor" evidence="12">
    <location>
        <position position="90"/>
    </location>
</feature>
<keyword evidence="12" id="KW-0594">Phospholipid biosynthesis</keyword>
<evidence type="ECO:0000256" key="12">
    <source>
        <dbReference type="HAMAP-Rule" id="MF_02241"/>
    </source>
</evidence>
<feature type="binding site" evidence="12">
    <location>
        <position position="65"/>
    </location>
    <ligand>
        <name>Mg(2+)</name>
        <dbReference type="ChEBI" id="CHEBI:18420"/>
        <label>2</label>
    </ligand>
</feature>
<comment type="subunit">
    <text evidence="4 12">Homodimer.</text>
</comment>
<keyword evidence="12" id="KW-0443">Lipid metabolism</keyword>
<protein>
    <recommendedName>
        <fullName evidence="9 12">Phosphatidylinositol phosphate synthase</fullName>
        <shortName evidence="12">PIP synthase</shortName>
        <ecNumber evidence="12">2.7.8.-</ecNumber>
    </recommendedName>
    <alternativeName>
        <fullName evidence="10 12">CDP-diacylglycerol--D-myo-inositol-3-phosphate 3-phosphatidyltransferase</fullName>
    </alternativeName>
</protein>
<evidence type="ECO:0000256" key="6">
    <source>
        <dbReference type="ARBA" id="ARBA00022989"/>
    </source>
</evidence>
<feature type="binding site" evidence="12">
    <location>
        <position position="69"/>
    </location>
    <ligand>
        <name>a CDP-1,2-diacyl-sn-glycerol</name>
        <dbReference type="ChEBI" id="CHEBI:58332"/>
    </ligand>
</feature>
<evidence type="ECO:0000256" key="11">
    <source>
        <dbReference type="ARBA" id="ARBA00048865"/>
    </source>
</evidence>
<keyword evidence="12" id="KW-1003">Cell membrane</keyword>
<proteinExistence type="inferred from homology"/>
<accession>A0A2K1STT1</accession>
<feature type="binding site" evidence="12">
    <location>
        <position position="65"/>
    </location>
    <ligand>
        <name>Mg(2+)</name>
        <dbReference type="ChEBI" id="CHEBI:18420"/>
        <label>1</label>
    </ligand>
</feature>
<dbReference type="GO" id="GO:0016780">
    <property type="term" value="F:phosphotransferase activity, for other substituted phosphate groups"/>
    <property type="evidence" value="ECO:0007669"/>
    <property type="project" value="UniProtKB-UniRule"/>
</dbReference>
<dbReference type="EMBL" id="MNLH01000006">
    <property type="protein sequence ID" value="PNS42953.1"/>
    <property type="molecule type" value="Genomic_DNA"/>
</dbReference>
<sequence length="218" mass="23505">MLESLRIGFKRVISPIAKLLVRLGVSANCVTIVGTVAVVITAFITAFTNQLVIGAIFLTIFVLADCLDGSVASLTTGGTKFGAFLDSTLDRIADWSLFISVCICLYKANEKEMCTWIPALNGNIIKYVGLLSCLIALMGAFVTSYTRARGQSIDVDPKKGLITRADRVAVILIAMFFAGLTRQLILLSLAMILLAIGGIVTVIQRIFEVNQGLKQKVK</sequence>
<comment type="similarity">
    <text evidence="3 12">Belongs to the CDP-alcohol phosphatidyltransferase class-I family.</text>
</comment>
<evidence type="ECO:0000256" key="9">
    <source>
        <dbReference type="ARBA" id="ARBA00024082"/>
    </source>
</evidence>
<comment type="pathway">
    <text evidence="2 12">Phospholipid metabolism; phosphatidylinositol phosphate biosynthesis.</text>
</comment>
<feature type="transmembrane region" description="Helical" evidence="12">
    <location>
        <begin position="51"/>
        <end position="71"/>
    </location>
</feature>
<dbReference type="EC" id="2.7.8.-" evidence="12"/>
<keyword evidence="12" id="KW-0444">Lipid biosynthesis</keyword>
<reference evidence="13 14" key="1">
    <citation type="submission" date="2016-10" db="EMBL/GenBank/DDBJ databases">
        <authorList>
            <person name="Varghese N."/>
        </authorList>
    </citation>
    <scope>NUCLEOTIDE SEQUENCE [LARGE SCALE GENOMIC DNA]</scope>
    <source>
        <strain evidence="13 14">KA00225</strain>
    </source>
</reference>
<gene>
    <name evidence="13" type="ORF">BFS05_05655</name>
</gene>
<feature type="binding site" evidence="12">
    <location>
        <position position="90"/>
    </location>
    <ligand>
        <name>Mg(2+)</name>
        <dbReference type="ChEBI" id="CHEBI:18420"/>
        <label>2</label>
    </ligand>
</feature>
<dbReference type="HAMAP" id="MF_02241">
    <property type="entry name" value="PIP_synthase"/>
    <property type="match status" value="1"/>
</dbReference>
<comment type="subcellular location">
    <subcellularLocation>
        <location evidence="12">Cell membrane</location>
        <topology evidence="12">Multi-pass membrane protein</topology>
    </subcellularLocation>
    <subcellularLocation>
        <location evidence="1">Endomembrane system</location>
        <topology evidence="1">Multi-pass membrane protein</topology>
    </subcellularLocation>
</comment>
<feature type="transmembrane region" description="Helical" evidence="12">
    <location>
        <begin position="184"/>
        <end position="207"/>
    </location>
</feature>
<feature type="binding site" evidence="12">
    <location>
        <position position="68"/>
    </location>
    <ligand>
        <name>Mg(2+)</name>
        <dbReference type="ChEBI" id="CHEBI:18420"/>
        <label>1</label>
    </ligand>
</feature>
<dbReference type="GO" id="GO:0005886">
    <property type="term" value="C:plasma membrane"/>
    <property type="evidence" value="ECO:0007669"/>
    <property type="project" value="UniProtKB-SubCell"/>
</dbReference>
<evidence type="ECO:0000256" key="3">
    <source>
        <dbReference type="ARBA" id="ARBA00010441"/>
    </source>
</evidence>
<keyword evidence="6 12" id="KW-1133">Transmembrane helix</keyword>
<feature type="binding site" evidence="12">
    <location>
        <begin position="28"/>
        <end position="31"/>
    </location>
    <ligand>
        <name>a CDP-1,2-diacyl-sn-glycerol</name>
        <dbReference type="ChEBI" id="CHEBI:58332"/>
    </ligand>
</feature>
<comment type="function">
    <text evidence="12">Catalyzes the conjugation of the 1'-hydroxyl group of D-myo-inositol-3-phosphate (also named L-myo-inositol-1-phosphate) with a lipid tail of cytidine diphosphate diacylglycerol (CDP-DAG), forming phosphatidylinositol phosphate (PIP) and CMP. PIP is a precursor of phosphatidylinositol (PI) which is an essential lipid required for cell wall formation.</text>
</comment>
<dbReference type="AlphaFoldDB" id="A0A2K1STT1"/>
<feature type="transmembrane region" description="Helical" evidence="12">
    <location>
        <begin position="160"/>
        <end position="178"/>
    </location>
</feature>
<evidence type="ECO:0000256" key="4">
    <source>
        <dbReference type="ARBA" id="ARBA00011738"/>
    </source>
</evidence>
<feature type="transmembrane region" description="Helical" evidence="12">
    <location>
        <begin position="20"/>
        <end position="45"/>
    </location>
</feature>
<evidence type="ECO:0000256" key="8">
    <source>
        <dbReference type="ARBA" id="ARBA00023935"/>
    </source>
</evidence>
<comment type="cofactor">
    <cofactor evidence="12">
        <name>Mg(2+)</name>
        <dbReference type="ChEBI" id="CHEBI:18420"/>
    </cofactor>
    <text evidence="12">Contains a di-nuclear catalytic Mg(2+) center.</text>
</comment>
<name>A0A2K1STT1_GARVA</name>
<dbReference type="RefSeq" id="WP_103084998.1">
    <property type="nucleotide sequence ID" value="NZ_MNLH01000006.1"/>
</dbReference>
<keyword evidence="12 13" id="KW-0808">Transferase</keyword>
<evidence type="ECO:0000256" key="5">
    <source>
        <dbReference type="ARBA" id="ARBA00022692"/>
    </source>
</evidence>
<feature type="binding site" evidence="12">
    <location>
        <position position="86"/>
    </location>
    <ligand>
        <name>Mg(2+)</name>
        <dbReference type="ChEBI" id="CHEBI:18420"/>
        <label>1</label>
    </ligand>
</feature>
<dbReference type="InterPro" id="IPR044268">
    <property type="entry name" value="PIP_synthase_PgsA1"/>
</dbReference>
<dbReference type="GO" id="GO:0008654">
    <property type="term" value="P:phospholipid biosynthetic process"/>
    <property type="evidence" value="ECO:0007669"/>
    <property type="project" value="UniProtKB-UniRule"/>
</dbReference>